<reference evidence="5" key="1">
    <citation type="submission" date="2025-08" db="UniProtKB">
        <authorList>
            <consortium name="Ensembl"/>
        </authorList>
    </citation>
    <scope>IDENTIFICATION</scope>
</reference>
<organism evidence="5 6">
    <name type="scientific">Cyprinus carpio</name>
    <name type="common">Common carp</name>
    <dbReference type="NCBI Taxonomy" id="7962"/>
    <lineage>
        <taxon>Eukaryota</taxon>
        <taxon>Metazoa</taxon>
        <taxon>Chordata</taxon>
        <taxon>Craniata</taxon>
        <taxon>Vertebrata</taxon>
        <taxon>Euteleostomi</taxon>
        <taxon>Actinopterygii</taxon>
        <taxon>Neopterygii</taxon>
        <taxon>Teleostei</taxon>
        <taxon>Ostariophysi</taxon>
        <taxon>Cypriniformes</taxon>
        <taxon>Cyprinidae</taxon>
        <taxon>Cyprininae</taxon>
        <taxon>Cyprinus</taxon>
    </lineage>
</organism>
<evidence type="ECO:0000256" key="1">
    <source>
        <dbReference type="ARBA" id="ARBA00004141"/>
    </source>
</evidence>
<evidence type="ECO:0000313" key="6">
    <source>
        <dbReference type="Proteomes" id="UP000694701"/>
    </source>
</evidence>
<keyword evidence="3" id="KW-1133">Transmembrane helix</keyword>
<comment type="subcellular location">
    <subcellularLocation>
        <location evidence="1">Membrane</location>
        <topology evidence="1">Multi-pass membrane protein</topology>
    </subcellularLocation>
</comment>
<dbReference type="InterPro" id="IPR028068">
    <property type="entry name" value="PIRT"/>
</dbReference>
<dbReference type="PANTHER" id="PTHR16100">
    <property type="entry name" value="PHOSPHOINOSITIDE-INTERACTING PROTEIN FAMILY MEMBER"/>
    <property type="match status" value="1"/>
</dbReference>
<evidence type="ECO:0000256" key="4">
    <source>
        <dbReference type="ARBA" id="ARBA00023136"/>
    </source>
</evidence>
<proteinExistence type="predicted"/>
<sequence>MHSSISAVRMQTDEAGSCPGKTFHKGVKCGRSHFKKPALAIFIGGLLFGTGTALSLLYFTQMGNVPYLVGPIFLSVGLMFLVTGLVWVPIIKQKMVHTAMTQMSHGRPLLSEQGIHTQSSVTIS</sequence>
<protein>
    <submittedName>
        <fullName evidence="5">Uncharacterized protein</fullName>
    </submittedName>
</protein>
<evidence type="ECO:0000313" key="5">
    <source>
        <dbReference type="Ensembl" id="ENSCCRP00020021091.1"/>
    </source>
</evidence>
<dbReference type="Ensembl" id="ENSCCRT00020023177.1">
    <property type="protein sequence ID" value="ENSCCRP00020021091.1"/>
    <property type="gene ID" value="ENSCCRG00020009884.1"/>
</dbReference>
<evidence type="ECO:0000256" key="3">
    <source>
        <dbReference type="ARBA" id="ARBA00022989"/>
    </source>
</evidence>
<dbReference type="Pfam" id="PF15099">
    <property type="entry name" value="PIRT"/>
    <property type="match status" value="1"/>
</dbReference>
<dbReference type="Proteomes" id="UP000694701">
    <property type="component" value="Unplaced"/>
</dbReference>
<name>A0A8C1FSR1_CYPCA</name>
<accession>A0A8C1FSR1</accession>
<dbReference type="AlphaFoldDB" id="A0A8C1FSR1"/>
<evidence type="ECO:0000256" key="2">
    <source>
        <dbReference type="ARBA" id="ARBA00022692"/>
    </source>
</evidence>
<keyword evidence="2" id="KW-0812">Transmembrane</keyword>
<dbReference type="PANTHER" id="PTHR16100:SF3">
    <property type="match status" value="1"/>
</dbReference>
<dbReference type="GO" id="GO:0005886">
    <property type="term" value="C:plasma membrane"/>
    <property type="evidence" value="ECO:0007669"/>
    <property type="project" value="TreeGrafter"/>
</dbReference>
<keyword evidence="4" id="KW-0472">Membrane</keyword>